<keyword evidence="2" id="KW-1185">Reference proteome</keyword>
<dbReference type="RefSeq" id="WP_158632882.1">
    <property type="nucleotide sequence ID" value="NZ_RSCL01000014.1"/>
</dbReference>
<protein>
    <submittedName>
        <fullName evidence="1">Uncharacterized protein</fullName>
    </submittedName>
</protein>
<evidence type="ECO:0000313" key="1">
    <source>
        <dbReference type="EMBL" id="RUT03007.1"/>
    </source>
</evidence>
<accession>A0A3S1CHU1</accession>
<dbReference type="AlphaFoldDB" id="A0A3S1CHU1"/>
<dbReference type="EMBL" id="RSCL01000014">
    <property type="protein sequence ID" value="RUT03007.1"/>
    <property type="molecule type" value="Genomic_DNA"/>
</dbReference>
<proteinExistence type="predicted"/>
<evidence type="ECO:0000313" key="2">
    <source>
        <dbReference type="Proteomes" id="UP000271624"/>
    </source>
</evidence>
<organism evidence="1 2">
    <name type="scientific">Dulcicalothrix desertica PCC 7102</name>
    <dbReference type="NCBI Taxonomy" id="232991"/>
    <lineage>
        <taxon>Bacteria</taxon>
        <taxon>Bacillati</taxon>
        <taxon>Cyanobacteriota</taxon>
        <taxon>Cyanophyceae</taxon>
        <taxon>Nostocales</taxon>
        <taxon>Calotrichaceae</taxon>
        <taxon>Dulcicalothrix</taxon>
    </lineage>
</organism>
<dbReference type="Proteomes" id="UP000271624">
    <property type="component" value="Unassembled WGS sequence"/>
</dbReference>
<reference evidence="1" key="1">
    <citation type="submission" date="2018-12" db="EMBL/GenBank/DDBJ databases">
        <authorList>
            <person name="Will S."/>
            <person name="Neumann-Schaal M."/>
            <person name="Henke P."/>
        </authorList>
    </citation>
    <scope>NUCLEOTIDE SEQUENCE</scope>
    <source>
        <strain evidence="1">PCC 7102</strain>
    </source>
</reference>
<gene>
    <name evidence="1" type="ORF">DSM106972_053150</name>
</gene>
<comment type="caution">
    <text evidence="1">The sequence shown here is derived from an EMBL/GenBank/DDBJ whole genome shotgun (WGS) entry which is preliminary data.</text>
</comment>
<name>A0A3S1CHU1_9CYAN</name>
<sequence>MYRQDTKEQITITTHQGLIGLLLPEQWNNGKQVTLDLSLPDTPSGRR</sequence>
<reference evidence="1" key="2">
    <citation type="journal article" date="2019" name="Genome Biol. Evol.">
        <title>Day and night: Metabolic profiles and evolutionary relationships of six axenic non-marine cyanobacteria.</title>
        <authorList>
            <person name="Will S.E."/>
            <person name="Henke P."/>
            <person name="Boedeker C."/>
            <person name="Huang S."/>
            <person name="Brinkmann H."/>
            <person name="Rohde M."/>
            <person name="Jarek M."/>
            <person name="Friedl T."/>
            <person name="Seufert S."/>
            <person name="Schumacher M."/>
            <person name="Overmann J."/>
            <person name="Neumann-Schaal M."/>
            <person name="Petersen J."/>
        </authorList>
    </citation>
    <scope>NUCLEOTIDE SEQUENCE [LARGE SCALE GENOMIC DNA]</scope>
    <source>
        <strain evidence="1">PCC 7102</strain>
    </source>
</reference>